<evidence type="ECO:0000313" key="1">
    <source>
        <dbReference type="EMBL" id="MDX8126419.1"/>
    </source>
</evidence>
<reference evidence="1 2" key="1">
    <citation type="submission" date="2023-11" db="EMBL/GenBank/DDBJ databases">
        <authorList>
            <person name="Ouyang M.-Y."/>
        </authorList>
    </citation>
    <scope>NUCLEOTIDE SEQUENCE [LARGE SCALE GENOMIC DNA]</scope>
    <source>
        <strain evidence="1 2">OY6</strain>
    </source>
</reference>
<dbReference type="PROSITE" id="PS51257">
    <property type="entry name" value="PROKAR_LIPOPROTEIN"/>
    <property type="match status" value="1"/>
</dbReference>
<protein>
    <recommendedName>
        <fullName evidence="3">Lipoprotein</fullName>
    </recommendedName>
</protein>
<dbReference type="RefSeq" id="WP_205453783.1">
    <property type="nucleotide sequence ID" value="NZ_JAXARY010000002.1"/>
</dbReference>
<proteinExistence type="predicted"/>
<dbReference type="Proteomes" id="UP001284537">
    <property type="component" value="Unassembled WGS sequence"/>
</dbReference>
<name>A0ABU4UCH4_9GAMM</name>
<dbReference type="EMBL" id="JAXARY010000002">
    <property type="protein sequence ID" value="MDX8126419.1"/>
    <property type="molecule type" value="Genomic_DNA"/>
</dbReference>
<gene>
    <name evidence="1" type="ORF">QLH52_03945</name>
</gene>
<organism evidence="1 2">
    <name type="scientific">Methylomonas defluvii</name>
    <dbReference type="NCBI Taxonomy" id="3045149"/>
    <lineage>
        <taxon>Bacteria</taxon>
        <taxon>Pseudomonadati</taxon>
        <taxon>Pseudomonadota</taxon>
        <taxon>Gammaproteobacteria</taxon>
        <taxon>Methylococcales</taxon>
        <taxon>Methylococcaceae</taxon>
        <taxon>Methylomonas</taxon>
    </lineage>
</organism>
<accession>A0ABU4UCH4</accession>
<keyword evidence="2" id="KW-1185">Reference proteome</keyword>
<comment type="caution">
    <text evidence="1">The sequence shown here is derived from an EMBL/GenBank/DDBJ whole genome shotgun (WGS) entry which is preliminary data.</text>
</comment>
<evidence type="ECO:0008006" key="3">
    <source>
        <dbReference type="Google" id="ProtNLM"/>
    </source>
</evidence>
<evidence type="ECO:0000313" key="2">
    <source>
        <dbReference type="Proteomes" id="UP001284537"/>
    </source>
</evidence>
<sequence>MRKLLSSAALLLIQACTTEKPLDNSNSTNDTLIPFTVEQPLSCSFGNLELNDNVVVLAAGGGEGKELDFVIEQKSGNAAKKIDVAVNSIDKPVVLMLGTYNPTIWNIGWTPGTKILAVSVFGYHKQRVSGLPAGTLVLASSHDEGGPCELTALTNNKTGSNEDKQAQQLFNRPIASFSRVARGKVTIGDPIAYGVSLVTSNATPLESFREPNTPLAGSAGLEQALKENILRKATLNDVAEWTRLLTQKYAQMHKKPPDIPPYLDNAFMVLKEFVCPAGLYGSHSANFYVAKGVPYPKGDCGHSSIYDFNSMMLECSAGSACGEDILNGRIGAGAMRRMTTINSGPSKPGD</sequence>